<reference evidence="2" key="1">
    <citation type="submission" date="2022-06" db="EMBL/GenBank/DDBJ databases">
        <title>Genomic Encyclopedia of Archaeal and Bacterial Type Strains, Phase II (KMG-II): from individual species to whole genera.</title>
        <authorList>
            <person name="Goeker M."/>
        </authorList>
    </citation>
    <scope>NUCLEOTIDE SEQUENCE</scope>
    <source>
        <strain evidence="2">DSM 43935</strain>
    </source>
</reference>
<name>A0AAE3GFT9_9PSEU</name>
<protein>
    <submittedName>
        <fullName evidence="2">Protein N-acetyltransferase, RimJ/RimL family</fullName>
    </submittedName>
</protein>
<feature type="domain" description="N-acetyltransferase" evidence="1">
    <location>
        <begin position="16"/>
        <end position="171"/>
    </location>
</feature>
<dbReference type="InterPro" id="IPR000182">
    <property type="entry name" value="GNAT_dom"/>
</dbReference>
<proteinExistence type="predicted"/>
<accession>A0AAE3GFT9</accession>
<dbReference type="Pfam" id="PF13302">
    <property type="entry name" value="Acetyltransf_3"/>
    <property type="match status" value="1"/>
</dbReference>
<dbReference type="PROSITE" id="PS51186">
    <property type="entry name" value="GNAT"/>
    <property type="match status" value="1"/>
</dbReference>
<dbReference type="SUPFAM" id="SSF55729">
    <property type="entry name" value="Acyl-CoA N-acyltransferases (Nat)"/>
    <property type="match status" value="1"/>
</dbReference>
<dbReference type="RefSeq" id="WP_253772634.1">
    <property type="nucleotide sequence ID" value="NZ_JAMTCK010000007.1"/>
</dbReference>
<dbReference type="PANTHER" id="PTHR43441:SF10">
    <property type="entry name" value="ACETYLTRANSFERASE"/>
    <property type="match status" value="1"/>
</dbReference>
<dbReference type="InterPro" id="IPR051908">
    <property type="entry name" value="Ribosomal_N-acetyltransferase"/>
</dbReference>
<evidence type="ECO:0000313" key="2">
    <source>
        <dbReference type="EMBL" id="MCP2166602.1"/>
    </source>
</evidence>
<dbReference type="InterPro" id="IPR016181">
    <property type="entry name" value="Acyl_CoA_acyltransferase"/>
</dbReference>
<evidence type="ECO:0000259" key="1">
    <source>
        <dbReference type="PROSITE" id="PS51186"/>
    </source>
</evidence>
<gene>
    <name evidence="2" type="ORF">LX83_003470</name>
</gene>
<keyword evidence="3" id="KW-1185">Reference proteome</keyword>
<dbReference type="GO" id="GO:0008999">
    <property type="term" value="F:protein-N-terminal-alanine acetyltransferase activity"/>
    <property type="evidence" value="ECO:0007669"/>
    <property type="project" value="TreeGrafter"/>
</dbReference>
<evidence type="ECO:0000313" key="3">
    <source>
        <dbReference type="Proteomes" id="UP001206128"/>
    </source>
</evidence>
<sequence length="171" mass="17938">MGVDWPRAEVTTTGRLRLEPITAAHAPAMCAVLADPALYTVIGGQPPDLASLTRRYAALAGQRSPDGTQAWLNWAVLLRAGGAAVGTVQATVVAEGGRLVAELAWIVGVRHQGNGYAREAAGAVRGWLAARGVDRFRAHIHPGHAASARVAAAIGLAPSEQWQDGERRWVG</sequence>
<dbReference type="Gene3D" id="3.40.630.30">
    <property type="match status" value="1"/>
</dbReference>
<dbReference type="Proteomes" id="UP001206128">
    <property type="component" value="Unassembled WGS sequence"/>
</dbReference>
<organism evidence="2 3">
    <name type="scientific">Goodfellowiella coeruleoviolacea</name>
    <dbReference type="NCBI Taxonomy" id="334858"/>
    <lineage>
        <taxon>Bacteria</taxon>
        <taxon>Bacillati</taxon>
        <taxon>Actinomycetota</taxon>
        <taxon>Actinomycetes</taxon>
        <taxon>Pseudonocardiales</taxon>
        <taxon>Pseudonocardiaceae</taxon>
        <taxon>Goodfellowiella</taxon>
    </lineage>
</organism>
<dbReference type="PANTHER" id="PTHR43441">
    <property type="entry name" value="RIBOSOMAL-PROTEIN-SERINE ACETYLTRANSFERASE"/>
    <property type="match status" value="1"/>
</dbReference>
<dbReference type="GO" id="GO:0005737">
    <property type="term" value="C:cytoplasm"/>
    <property type="evidence" value="ECO:0007669"/>
    <property type="project" value="TreeGrafter"/>
</dbReference>
<dbReference type="GO" id="GO:1990189">
    <property type="term" value="F:protein N-terminal-serine acetyltransferase activity"/>
    <property type="evidence" value="ECO:0007669"/>
    <property type="project" value="TreeGrafter"/>
</dbReference>
<dbReference type="EMBL" id="JAMTCK010000007">
    <property type="protein sequence ID" value="MCP2166602.1"/>
    <property type="molecule type" value="Genomic_DNA"/>
</dbReference>
<dbReference type="AlphaFoldDB" id="A0AAE3GFT9"/>
<comment type="caution">
    <text evidence="2">The sequence shown here is derived from an EMBL/GenBank/DDBJ whole genome shotgun (WGS) entry which is preliminary data.</text>
</comment>